<dbReference type="AlphaFoldDB" id="A0A6P1MBV5"/>
<organism evidence="1 2">
    <name type="scientific">Tichowtungia aerotolerans</name>
    <dbReference type="NCBI Taxonomy" id="2697043"/>
    <lineage>
        <taxon>Bacteria</taxon>
        <taxon>Pseudomonadati</taxon>
        <taxon>Kiritimatiellota</taxon>
        <taxon>Tichowtungiia</taxon>
        <taxon>Tichowtungiales</taxon>
        <taxon>Tichowtungiaceae</taxon>
        <taxon>Tichowtungia</taxon>
    </lineage>
</organism>
<evidence type="ECO:0000313" key="1">
    <source>
        <dbReference type="EMBL" id="QHI70583.1"/>
    </source>
</evidence>
<dbReference type="KEGG" id="taer:GT409_14415"/>
<sequence length="252" mass="28322">MRQVISVMLIFSALWFPTITSAIILVETNGVSIDGKISSYAPSTALVKVNQDGQLITLPLSSFTAESQETVILWKADKNFKRKSNLSVTLRPSYTESSSNIVGTITDSFTKKEREDTIGTEVRSTCIYNIALKNESDTPFKSLNVDYRIFFTHRLTSDDVGQYQLAGSIERDTLLPGTTWNFKTNPFISSISYQSAPGIRWGGRPFDTGSNVLGILLRVRKPGLSDEWIEQEVEDGEIPRKRDRATYQKIYE</sequence>
<keyword evidence="2" id="KW-1185">Reference proteome</keyword>
<dbReference type="RefSeq" id="WP_160629757.1">
    <property type="nucleotide sequence ID" value="NZ_CP047593.1"/>
</dbReference>
<proteinExistence type="predicted"/>
<name>A0A6P1MBV5_9BACT</name>
<evidence type="ECO:0000313" key="2">
    <source>
        <dbReference type="Proteomes" id="UP000464954"/>
    </source>
</evidence>
<dbReference type="Proteomes" id="UP000464954">
    <property type="component" value="Chromosome"/>
</dbReference>
<accession>A0A6P1MBV5</accession>
<dbReference type="EMBL" id="CP047593">
    <property type="protein sequence ID" value="QHI70583.1"/>
    <property type="molecule type" value="Genomic_DNA"/>
</dbReference>
<reference evidence="1 2" key="1">
    <citation type="submission" date="2020-01" db="EMBL/GenBank/DDBJ databases">
        <title>Ponticoccus aerotolerans gen. nov., sp. nov., an anaerobic bacterium and proposal of Ponticoccusceae fam. nov., Ponticoccusles ord. nov. and Ponticoccuse classis nov. in the phylum Kiritimatiellaeota.</title>
        <authorList>
            <person name="Zhou L.Y."/>
            <person name="Du Z.J."/>
        </authorList>
    </citation>
    <scope>NUCLEOTIDE SEQUENCE [LARGE SCALE GENOMIC DNA]</scope>
    <source>
        <strain evidence="1 2">S-5007</strain>
    </source>
</reference>
<gene>
    <name evidence="1" type="ORF">GT409_14415</name>
</gene>
<protein>
    <submittedName>
        <fullName evidence="1">Uncharacterized protein</fullName>
    </submittedName>
</protein>